<gene>
    <name evidence="1" type="ORF">K441DRAFT_709260</name>
</gene>
<dbReference type="EMBL" id="KV748258">
    <property type="protein sequence ID" value="OCK87608.1"/>
    <property type="molecule type" value="Genomic_DNA"/>
</dbReference>
<name>A0ACC8EMX1_9PEZI</name>
<proteinExistence type="predicted"/>
<reference evidence="1 2" key="1">
    <citation type="journal article" date="2016" name="Nat. Commun.">
        <title>Ectomycorrhizal ecology is imprinted in the genome of the dominant symbiotic fungus Cenococcum geophilum.</title>
        <authorList>
            <consortium name="DOE Joint Genome Institute"/>
            <person name="Peter M."/>
            <person name="Kohler A."/>
            <person name="Ohm R.A."/>
            <person name="Kuo A."/>
            <person name="Krutzmann J."/>
            <person name="Morin E."/>
            <person name="Arend M."/>
            <person name="Barry K.W."/>
            <person name="Binder M."/>
            <person name="Choi C."/>
            <person name="Clum A."/>
            <person name="Copeland A."/>
            <person name="Grisel N."/>
            <person name="Haridas S."/>
            <person name="Kipfer T."/>
            <person name="LaButti K."/>
            <person name="Lindquist E."/>
            <person name="Lipzen A."/>
            <person name="Maire R."/>
            <person name="Meier B."/>
            <person name="Mihaltcheva S."/>
            <person name="Molinier V."/>
            <person name="Murat C."/>
            <person name="Poggeler S."/>
            <person name="Quandt C.A."/>
            <person name="Sperisen C."/>
            <person name="Tritt A."/>
            <person name="Tisserant E."/>
            <person name="Crous P.W."/>
            <person name="Henrissat B."/>
            <person name="Nehls U."/>
            <person name="Egli S."/>
            <person name="Spatafora J.W."/>
            <person name="Grigoriev I.V."/>
            <person name="Martin F.M."/>
        </authorList>
    </citation>
    <scope>NUCLEOTIDE SEQUENCE [LARGE SCALE GENOMIC DNA]</scope>
    <source>
        <strain evidence="1 2">1.58</strain>
    </source>
</reference>
<keyword evidence="2" id="KW-1185">Reference proteome</keyword>
<evidence type="ECO:0000313" key="2">
    <source>
        <dbReference type="Proteomes" id="UP000250078"/>
    </source>
</evidence>
<dbReference type="Proteomes" id="UP000250078">
    <property type="component" value="Unassembled WGS sequence"/>
</dbReference>
<accession>A0ACC8EMX1</accession>
<organism evidence="1 2">
    <name type="scientific">Cenococcum geophilum 1.58</name>
    <dbReference type="NCBI Taxonomy" id="794803"/>
    <lineage>
        <taxon>Eukaryota</taxon>
        <taxon>Fungi</taxon>
        <taxon>Dikarya</taxon>
        <taxon>Ascomycota</taxon>
        <taxon>Pezizomycotina</taxon>
        <taxon>Dothideomycetes</taxon>
        <taxon>Pleosporomycetidae</taxon>
        <taxon>Gloniales</taxon>
        <taxon>Gloniaceae</taxon>
        <taxon>Cenococcum</taxon>
    </lineage>
</organism>
<evidence type="ECO:0000313" key="1">
    <source>
        <dbReference type="EMBL" id="OCK87608.1"/>
    </source>
</evidence>
<sequence>MSNLSREAAREIIDSIKEDNGGISPADREATPLAVLRSLANVRLAVNLYSKDTRFVYELIQNAEDNQYTQAAAEGNEPYITFSLYPDRIVIDSNEDGFTESNVKAICSTGESTKTITQGYIGEKGIGFKSVFKVACKVHIQSGPFSFFFEHRRNSDDDGLGMVTPINKPHRYLPHNVRTRITLTLLNPDHFDQRVQELRQLPDTLLLFLKKLKVITQAIYFADGTTEVVKHTYGSDDIRRLEKLIKTVTSSDGSKETISLFHLTRRQLENLPTDEARKHTNKAEVVLAFPVNEDTEPIIQQQHIFAYLPLRNAGFTFLIQSDFITQASREDVFQSPWNQAILAGVAQAFRDAVLEFCATKFLQYQWMRYLPSDSISDDFWKGLGPQIYKLLEDTPILRPRSETCLRLPRKLRHVANSFYDEHNRPLFRDLNPEIYLSLNYLENDFEPLRRLGLKNMLMKQWLDIVEADLKSSISRMKTTPTTNIDWHTRVARLLSSPFRKNSVNIGRVRQLPIIPLGNGLWEKEPSENNPIFFPNHMGIPIPTDLGLRLVDTDTVQNTFRKKLFSYLKVQTSPSSSVIRLITTRYSKKGNITMENSISHLKFLYWKLPADQTDLDDAIWLMDQDDEQVHPLEEYIYFQSEQECGTKELLEEINLGYSYAPGYPVHFLNSAYIRAVSAEANHNGKSWMAWLESIAKIRRLLEQYWSSYESLLTTDIAEEVSKKQSYLPLPNLKNICQVFEVADFPFLQAPSHLSDTSIESLSFLRRLKVRVEENLDFYTTILERLRVANSRDSSLDDLENYLRVYRAIEQNCHTAGDREWLQNHFRDNPCIYMQRRRSNDTQWITSKECVWKGPDWLEIKQPLEAIDKYREFEQLFHVVLRIPNSDLRDSVRELKESKRKGQKDTNNFLAYIPVHLTQQLICKTASNDFERYALIYHPLQESWHPLSSCVWAVDSTRIPQKFSIATLYSRLEDFFVEGLCVQKPNLNMHIQALKELANGNTAIEEIKDTIRKISLMEPKSIRTDFAIIDRFEYGVAFEGKVSVLNYTLKEVQEYRSFLLPLGLGGRYMSKIIEEKSMVTGGDLHPRLSDEFRRKAYALFRCAVHFNSPKAREGDRSLYYLLLTTSIFKSDGISKSLTLTQGRQSVSVESTKANFHLEHVDDRLHLYVPRNRCDREVCYIRQLPRNLLGFIKVQDPNAESIISGITRSSVLDVVDEVLKDAGIIEVPGVNRPNDANDDQDSARGENEDVETVEVEASRLANLARVQPSTVINNISVVGSVADEGTPSPHSQYARRSISSSSSSGMFTPPPSSVGTEPQGPPSIPFANRPHNQRSQSPQPTTSATSSFSQYAALLDRIINAASKVMFPTRGAFDFSVLRDALSSSLGFQFPLETENESRLGYLPFGVRSMNQIAHDMKIGAAGELFVFELLMSLPLPQFTLANWRSTIRHEVRVHHKYRTIEQWIGSETADIVYEDTSSIFTNFLIGQGYLPAETWTDATPKYFLEVKTTLKGCAEKFWVSKSQYVRMQRMRLEPGRVARKVYAVLRVFNLDSRDIGLRVYLDPETLKTDGVLEFTAESYSVKPGNAGGFD</sequence>
<protein>
    <submittedName>
        <fullName evidence="1">Uncharacterized protein</fullName>
    </submittedName>
</protein>